<dbReference type="EMBL" id="JAFEKC020000008">
    <property type="protein sequence ID" value="KAK0513356.1"/>
    <property type="molecule type" value="Genomic_DNA"/>
</dbReference>
<accession>A0AA39UBD9</accession>
<feature type="region of interest" description="Disordered" evidence="5">
    <location>
        <begin position="386"/>
        <end position="480"/>
    </location>
</feature>
<dbReference type="GO" id="GO:0019369">
    <property type="term" value="P:arachidonate metabolic process"/>
    <property type="evidence" value="ECO:0007669"/>
    <property type="project" value="TreeGrafter"/>
</dbReference>
<proteinExistence type="predicted"/>
<dbReference type="GO" id="GO:0046486">
    <property type="term" value="P:glycerolipid metabolic process"/>
    <property type="evidence" value="ECO:0007669"/>
    <property type="project" value="UniProtKB-ARBA"/>
</dbReference>
<evidence type="ECO:0000256" key="3">
    <source>
        <dbReference type="ARBA" id="ARBA00023098"/>
    </source>
</evidence>
<feature type="short sequence motif" description="GXSXG" evidence="4">
    <location>
        <begin position="61"/>
        <end position="65"/>
    </location>
</feature>
<dbReference type="AlphaFoldDB" id="A0AA39UBD9"/>
<dbReference type="Proteomes" id="UP001166286">
    <property type="component" value="Unassembled WGS sequence"/>
</dbReference>
<feature type="compositionally biased region" description="Polar residues" evidence="5">
    <location>
        <begin position="418"/>
        <end position="434"/>
    </location>
</feature>
<dbReference type="Gene3D" id="3.40.1090.10">
    <property type="entry name" value="Cytosolic phospholipase A2 catalytic domain"/>
    <property type="match status" value="1"/>
</dbReference>
<dbReference type="GO" id="GO:0016042">
    <property type="term" value="P:lipid catabolic process"/>
    <property type="evidence" value="ECO:0007669"/>
    <property type="project" value="UniProtKB-UniRule"/>
</dbReference>
<dbReference type="SUPFAM" id="SSF52151">
    <property type="entry name" value="FabD/lysophospholipase-like"/>
    <property type="match status" value="1"/>
</dbReference>
<feature type="active site" description="Proton acceptor" evidence="4">
    <location>
        <position position="209"/>
    </location>
</feature>
<dbReference type="PANTHER" id="PTHR24185:SF1">
    <property type="entry name" value="CALCIUM-INDEPENDENT PHOSPHOLIPASE A2-GAMMA"/>
    <property type="match status" value="1"/>
</dbReference>
<dbReference type="InterPro" id="IPR002641">
    <property type="entry name" value="PNPLA_dom"/>
</dbReference>
<evidence type="ECO:0000256" key="5">
    <source>
        <dbReference type="SAM" id="MobiDB-lite"/>
    </source>
</evidence>
<feature type="short sequence motif" description="GXGXXG" evidence="4">
    <location>
        <begin position="10"/>
        <end position="15"/>
    </location>
</feature>
<dbReference type="GO" id="GO:0047499">
    <property type="term" value="F:calcium-independent phospholipase A2 activity"/>
    <property type="evidence" value="ECO:0007669"/>
    <property type="project" value="TreeGrafter"/>
</dbReference>
<dbReference type="InterPro" id="IPR016035">
    <property type="entry name" value="Acyl_Trfase/lysoPLipase"/>
</dbReference>
<feature type="short sequence motif" description="DGA/G" evidence="4">
    <location>
        <begin position="209"/>
        <end position="211"/>
    </location>
</feature>
<evidence type="ECO:0000256" key="1">
    <source>
        <dbReference type="ARBA" id="ARBA00022801"/>
    </source>
</evidence>
<feature type="compositionally biased region" description="Polar residues" evidence="5">
    <location>
        <begin position="446"/>
        <end position="470"/>
    </location>
</feature>
<keyword evidence="2 4" id="KW-0442">Lipid degradation</keyword>
<feature type="active site" description="Nucleophile" evidence="4">
    <location>
        <position position="63"/>
    </location>
</feature>
<dbReference type="PROSITE" id="PS51635">
    <property type="entry name" value="PNPLA"/>
    <property type="match status" value="1"/>
</dbReference>
<evidence type="ECO:0000313" key="8">
    <source>
        <dbReference type="Proteomes" id="UP001166286"/>
    </source>
</evidence>
<organism evidence="7 8">
    <name type="scientific">Cladonia borealis</name>
    <dbReference type="NCBI Taxonomy" id="184061"/>
    <lineage>
        <taxon>Eukaryota</taxon>
        <taxon>Fungi</taxon>
        <taxon>Dikarya</taxon>
        <taxon>Ascomycota</taxon>
        <taxon>Pezizomycotina</taxon>
        <taxon>Lecanoromycetes</taxon>
        <taxon>OSLEUM clade</taxon>
        <taxon>Lecanoromycetidae</taxon>
        <taxon>Lecanorales</taxon>
        <taxon>Lecanorineae</taxon>
        <taxon>Cladoniaceae</taxon>
        <taxon>Cladonia</taxon>
    </lineage>
</organism>
<keyword evidence="1 4" id="KW-0378">Hydrolase</keyword>
<name>A0AA39UBD9_9LECA</name>
<keyword evidence="8" id="KW-1185">Reference proteome</keyword>
<dbReference type="PANTHER" id="PTHR24185">
    <property type="entry name" value="CALCIUM-INDEPENDENT PHOSPHOLIPASE A2-GAMMA"/>
    <property type="match status" value="1"/>
</dbReference>
<comment type="caution">
    <text evidence="7">The sequence shown here is derived from an EMBL/GenBank/DDBJ whole genome shotgun (WGS) entry which is preliminary data.</text>
</comment>
<evidence type="ECO:0000313" key="7">
    <source>
        <dbReference type="EMBL" id="KAK0513356.1"/>
    </source>
</evidence>
<feature type="compositionally biased region" description="Polar residues" evidence="5">
    <location>
        <begin position="393"/>
        <end position="410"/>
    </location>
</feature>
<dbReference type="GO" id="GO:0016020">
    <property type="term" value="C:membrane"/>
    <property type="evidence" value="ECO:0007669"/>
    <property type="project" value="TreeGrafter"/>
</dbReference>
<sequence length="491" mass="53766">MYWLWPCIDGGGVRGLSSLLILQELMRHIHIGLNEAIREVGGDAEPPKNVEPQDVFDFVAGTSTGGLIAIMLGKLRMNPQQCIQAYKRLSKEIFGKKHPIGRITHGLGKTRYSGSRLERCIRRLIEDNNFEAAIEMTSDSNDSEMACAVICREHTEQSILSDLKENAVPICSLECPTQLRCYVSEAARATSAAPTYFPAQKIGNRYYIDGGMEYNNPSGFIFEHYTEYDLASASRGCAGNVEEGERGARHAHLDLSRVRFVNLGTGDKPKNAPPRKRDVLAELLVPRTIRMGIFLKETLTGIAVKSKRVTDQMVTLARVSNEDSIVDVRYERFSADNGVCYIKLDKHKKLEEIEALTIDYIKHATTQTRLNALGKDIARDYLQTHPHGAATQPAPSTVVNVPETNTSRSPNAPPQRLESLQPSIRAEVSTTGSSEYADGATPGTGDPSTQDTEASTSFTTPVQRLTSNGHSPADAPLKESEAIAAPVLVGA</sequence>
<evidence type="ECO:0000256" key="2">
    <source>
        <dbReference type="ARBA" id="ARBA00022963"/>
    </source>
</evidence>
<reference evidence="7" key="1">
    <citation type="submission" date="2023-03" db="EMBL/GenBank/DDBJ databases">
        <title>Complete genome of Cladonia borealis.</title>
        <authorList>
            <person name="Park H."/>
        </authorList>
    </citation>
    <scope>NUCLEOTIDE SEQUENCE</scope>
    <source>
        <strain evidence="7">ANT050790</strain>
    </source>
</reference>
<keyword evidence="3 4" id="KW-0443">Lipid metabolism</keyword>
<evidence type="ECO:0000259" key="6">
    <source>
        <dbReference type="PROSITE" id="PS51635"/>
    </source>
</evidence>
<gene>
    <name evidence="7" type="ORF">JMJ35_004342</name>
</gene>
<dbReference type="Pfam" id="PF01734">
    <property type="entry name" value="Patatin"/>
    <property type="match status" value="1"/>
</dbReference>
<protein>
    <recommendedName>
        <fullName evidence="6">PNPLA domain-containing protein</fullName>
    </recommendedName>
</protein>
<feature type="domain" description="PNPLA" evidence="6">
    <location>
        <begin position="6"/>
        <end position="222"/>
    </location>
</feature>
<evidence type="ECO:0000256" key="4">
    <source>
        <dbReference type="PROSITE-ProRule" id="PRU01161"/>
    </source>
</evidence>